<dbReference type="Pfam" id="PF01557">
    <property type="entry name" value="FAA_hydrolase"/>
    <property type="match status" value="1"/>
</dbReference>
<name>A0A4D7AZS9_9HYPH</name>
<dbReference type="InterPro" id="IPR012690">
    <property type="entry name" value="HpcG"/>
</dbReference>
<evidence type="ECO:0000313" key="4">
    <source>
        <dbReference type="Proteomes" id="UP000298781"/>
    </source>
</evidence>
<dbReference type="InterPro" id="IPR036663">
    <property type="entry name" value="Fumarylacetoacetase_C_sf"/>
</dbReference>
<dbReference type="RefSeq" id="WP_136962288.1">
    <property type="nucleotide sequence ID" value="NZ_CP039690.1"/>
</dbReference>
<dbReference type="Proteomes" id="UP000298781">
    <property type="component" value="Chromosome"/>
</dbReference>
<protein>
    <submittedName>
        <fullName evidence="3">2-oxo-hepta-3-ene-1,7-dioic acid hydratase</fullName>
    </submittedName>
</protein>
<dbReference type="GO" id="GO:0008684">
    <property type="term" value="F:2-oxopent-4-enoate hydratase activity"/>
    <property type="evidence" value="ECO:0007669"/>
    <property type="project" value="TreeGrafter"/>
</dbReference>
<sequence>MLSQDQISDAARRLDAAERTGRQIKQLSLAHPGMTIDDAYQVQSAWVALKVAAGRKIRGHKIGLTSKAMQNAVNINEPDYGVLLDDMFFRDGGEIASDRFVQLRAEAELAFILKDRISGPDCTIFDVLNATDYVVPAIEILDARIERVDGETKATRKVVDTIADNAANCGIVIGGRPFKPMEADLRWLAVIFSRNGQIEETGVAAGVLNNPANGIVWLANKLGSHGVSLEPGQVILSGSFIRPVDCRKGDTIHADYGPFGTVSCHFT</sequence>
<proteinExistence type="predicted"/>
<organism evidence="3 4">
    <name type="scientific">Phreatobacter stygius</name>
    <dbReference type="NCBI Taxonomy" id="1940610"/>
    <lineage>
        <taxon>Bacteria</taxon>
        <taxon>Pseudomonadati</taxon>
        <taxon>Pseudomonadota</taxon>
        <taxon>Alphaproteobacteria</taxon>
        <taxon>Hyphomicrobiales</taxon>
        <taxon>Phreatobacteraceae</taxon>
        <taxon>Phreatobacter</taxon>
    </lineage>
</organism>
<dbReference type="PANTHER" id="PTHR30143:SF0">
    <property type="entry name" value="2-KETO-4-PENTENOATE HYDRATASE"/>
    <property type="match status" value="1"/>
</dbReference>
<dbReference type="NCBIfam" id="TIGR02312">
    <property type="entry name" value="HpaH"/>
    <property type="match status" value="1"/>
</dbReference>
<dbReference type="Gene3D" id="3.90.850.10">
    <property type="entry name" value="Fumarylacetoacetase-like, C-terminal domain"/>
    <property type="match status" value="1"/>
</dbReference>
<gene>
    <name evidence="3" type="primary">hpaH</name>
    <name evidence="3" type="ORF">E8M01_22955</name>
</gene>
<evidence type="ECO:0000256" key="1">
    <source>
        <dbReference type="ARBA" id="ARBA00023239"/>
    </source>
</evidence>
<dbReference type="FunFam" id="3.90.850.10:FF:000001">
    <property type="entry name" value="2-oxo-hepta-3-ene-1,7-dioic acid hydratase"/>
    <property type="match status" value="1"/>
</dbReference>
<evidence type="ECO:0000259" key="2">
    <source>
        <dbReference type="Pfam" id="PF01557"/>
    </source>
</evidence>
<dbReference type="AlphaFoldDB" id="A0A4D7AZS9"/>
<dbReference type="EMBL" id="CP039690">
    <property type="protein sequence ID" value="QCI66849.1"/>
    <property type="molecule type" value="Genomic_DNA"/>
</dbReference>
<reference evidence="3 4" key="1">
    <citation type="submission" date="2019-04" db="EMBL/GenBank/DDBJ databases">
        <title>Phreatobacter aquaticus sp. nov.</title>
        <authorList>
            <person name="Choi A."/>
        </authorList>
    </citation>
    <scope>NUCLEOTIDE SEQUENCE [LARGE SCALE GENOMIC DNA]</scope>
    <source>
        <strain evidence="3 4">KCTC 52518</strain>
    </source>
</reference>
<dbReference type="GO" id="GO:0018817">
    <property type="term" value="F:2-oxo-hept-3-ene-1,7-dioate hydratase activity"/>
    <property type="evidence" value="ECO:0007669"/>
    <property type="project" value="InterPro"/>
</dbReference>
<keyword evidence="1" id="KW-0456">Lyase</keyword>
<keyword evidence="4" id="KW-1185">Reference proteome</keyword>
<dbReference type="GO" id="GO:0005737">
    <property type="term" value="C:cytoplasm"/>
    <property type="evidence" value="ECO:0007669"/>
    <property type="project" value="TreeGrafter"/>
</dbReference>
<evidence type="ECO:0000313" key="3">
    <source>
        <dbReference type="EMBL" id="QCI66849.1"/>
    </source>
</evidence>
<dbReference type="InterPro" id="IPR011234">
    <property type="entry name" value="Fumarylacetoacetase-like_C"/>
</dbReference>
<dbReference type="InterPro" id="IPR050772">
    <property type="entry name" value="Hydratase-Decarb/MhpD_sf"/>
</dbReference>
<dbReference type="SUPFAM" id="SSF56529">
    <property type="entry name" value="FAH"/>
    <property type="match status" value="1"/>
</dbReference>
<dbReference type="KEGG" id="pstg:E8M01_22955"/>
<dbReference type="OrthoDB" id="9792137at2"/>
<accession>A0A4D7AZS9</accession>
<dbReference type="PANTHER" id="PTHR30143">
    <property type="entry name" value="ACID HYDRATASE"/>
    <property type="match status" value="1"/>
</dbReference>
<feature type="domain" description="Fumarylacetoacetase-like C-terminal" evidence="2">
    <location>
        <begin position="75"/>
        <end position="264"/>
    </location>
</feature>